<evidence type="ECO:0000313" key="9">
    <source>
        <dbReference type="Proteomes" id="UP000292274"/>
    </source>
</evidence>
<evidence type="ECO:0000259" key="6">
    <source>
        <dbReference type="PROSITE" id="PS50043"/>
    </source>
</evidence>
<evidence type="ECO:0000313" key="8">
    <source>
        <dbReference type="EMBL" id="TCB98393.1"/>
    </source>
</evidence>
<dbReference type="PRINTS" id="PR00038">
    <property type="entry name" value="HTHLUXR"/>
</dbReference>
<dbReference type="CDD" id="cd06170">
    <property type="entry name" value="LuxR_C_like"/>
    <property type="match status" value="1"/>
</dbReference>
<dbReference type="InterPro" id="IPR011006">
    <property type="entry name" value="CheY-like_superfamily"/>
</dbReference>
<reference evidence="8 9" key="1">
    <citation type="submission" date="2019-02" db="EMBL/GenBank/DDBJ databases">
        <title>Jishengella sp. nov., isolated from a root of Zingiber montanum.</title>
        <authorList>
            <person name="Kuncharoen N."/>
            <person name="Kudo T."/>
            <person name="Masahiro Y."/>
            <person name="Ohkuma M."/>
            <person name="Tanasupawat S."/>
        </authorList>
    </citation>
    <scope>NUCLEOTIDE SEQUENCE [LARGE SCALE GENOMIC DNA]</scope>
    <source>
        <strain evidence="8 9">PLAI 1-1</strain>
    </source>
</reference>
<accession>A0A4R0GPD2</accession>
<sequence length="227" mass="24181">MTDALRVLLADDDSLIRTAINAILQPAADIDLIAEAADGRTAVDLAVRHRPDVALLDIQMPVLDGLAALREIRRLAPAVQVVVLTTFGQDDYVAQALASGAAGFLVKESAADELAYAIRAAAAGNAYLSPKITRQVLNRLPVVTARPEEDLAKVDMLSSRERDVLILLAQGLSNAEIGQHLFVSEGTVKTHVYRVFTKLGCDNRVQAAMLAQRAGLLEPPGTPTGGR</sequence>
<dbReference type="Proteomes" id="UP000292274">
    <property type="component" value="Unassembled WGS sequence"/>
</dbReference>
<name>A0A4R0GPD2_9ACTN</name>
<feature type="modified residue" description="4-aspartylphosphate" evidence="5">
    <location>
        <position position="57"/>
    </location>
</feature>
<dbReference type="PANTHER" id="PTHR43214:SF24">
    <property type="entry name" value="TRANSCRIPTIONAL REGULATORY PROTEIN NARL-RELATED"/>
    <property type="match status" value="1"/>
</dbReference>
<dbReference type="InterPro" id="IPR016032">
    <property type="entry name" value="Sig_transdc_resp-reg_C-effctor"/>
</dbReference>
<dbReference type="GO" id="GO:0000160">
    <property type="term" value="P:phosphorelay signal transduction system"/>
    <property type="evidence" value="ECO:0007669"/>
    <property type="project" value="InterPro"/>
</dbReference>
<evidence type="ECO:0000256" key="2">
    <source>
        <dbReference type="ARBA" id="ARBA00023015"/>
    </source>
</evidence>
<evidence type="ECO:0000256" key="4">
    <source>
        <dbReference type="ARBA" id="ARBA00023163"/>
    </source>
</evidence>
<feature type="domain" description="HTH luxR-type" evidence="6">
    <location>
        <begin position="150"/>
        <end position="215"/>
    </location>
</feature>
<keyword evidence="1 5" id="KW-0597">Phosphoprotein</keyword>
<dbReference type="GO" id="GO:0006355">
    <property type="term" value="P:regulation of DNA-templated transcription"/>
    <property type="evidence" value="ECO:0007669"/>
    <property type="project" value="InterPro"/>
</dbReference>
<dbReference type="EMBL" id="SJJR01000004">
    <property type="protein sequence ID" value="TCB98393.1"/>
    <property type="molecule type" value="Genomic_DNA"/>
</dbReference>
<proteinExistence type="predicted"/>
<dbReference type="AlphaFoldDB" id="A0A4R0GPD2"/>
<evidence type="ECO:0000256" key="1">
    <source>
        <dbReference type="ARBA" id="ARBA00022553"/>
    </source>
</evidence>
<dbReference type="PROSITE" id="PS50110">
    <property type="entry name" value="RESPONSE_REGULATORY"/>
    <property type="match status" value="1"/>
</dbReference>
<dbReference type="Pfam" id="PF00072">
    <property type="entry name" value="Response_reg"/>
    <property type="match status" value="1"/>
</dbReference>
<evidence type="ECO:0000259" key="7">
    <source>
        <dbReference type="PROSITE" id="PS50110"/>
    </source>
</evidence>
<dbReference type="Gene3D" id="3.40.50.2300">
    <property type="match status" value="1"/>
</dbReference>
<protein>
    <submittedName>
        <fullName evidence="8">Response regulator transcription factor</fullName>
    </submittedName>
</protein>
<dbReference type="Pfam" id="PF00196">
    <property type="entry name" value="GerE"/>
    <property type="match status" value="1"/>
</dbReference>
<dbReference type="InterPro" id="IPR000792">
    <property type="entry name" value="Tscrpt_reg_LuxR_C"/>
</dbReference>
<dbReference type="InterPro" id="IPR001789">
    <property type="entry name" value="Sig_transdc_resp-reg_receiver"/>
</dbReference>
<dbReference type="PROSITE" id="PS00622">
    <property type="entry name" value="HTH_LUXR_1"/>
    <property type="match status" value="1"/>
</dbReference>
<dbReference type="RefSeq" id="WP_131302889.1">
    <property type="nucleotide sequence ID" value="NZ_SJJR01000004.1"/>
</dbReference>
<gene>
    <name evidence="8" type="ORF">E0H26_08385</name>
</gene>
<feature type="domain" description="Response regulatory" evidence="7">
    <location>
        <begin position="6"/>
        <end position="122"/>
    </location>
</feature>
<dbReference type="SUPFAM" id="SSF46894">
    <property type="entry name" value="C-terminal effector domain of the bipartite response regulators"/>
    <property type="match status" value="1"/>
</dbReference>
<dbReference type="PROSITE" id="PS50043">
    <property type="entry name" value="HTH_LUXR_2"/>
    <property type="match status" value="1"/>
</dbReference>
<dbReference type="OrthoDB" id="9808843at2"/>
<dbReference type="SUPFAM" id="SSF52172">
    <property type="entry name" value="CheY-like"/>
    <property type="match status" value="1"/>
</dbReference>
<organism evidence="8 9">
    <name type="scientific">Micromonospora zingiberis</name>
    <dbReference type="NCBI Taxonomy" id="2053011"/>
    <lineage>
        <taxon>Bacteria</taxon>
        <taxon>Bacillati</taxon>
        <taxon>Actinomycetota</taxon>
        <taxon>Actinomycetes</taxon>
        <taxon>Micromonosporales</taxon>
        <taxon>Micromonosporaceae</taxon>
        <taxon>Micromonospora</taxon>
    </lineage>
</organism>
<dbReference type="InterPro" id="IPR058245">
    <property type="entry name" value="NreC/VraR/RcsB-like_REC"/>
</dbReference>
<dbReference type="SMART" id="SM00421">
    <property type="entry name" value="HTH_LUXR"/>
    <property type="match status" value="1"/>
</dbReference>
<dbReference type="InterPro" id="IPR039420">
    <property type="entry name" value="WalR-like"/>
</dbReference>
<dbReference type="GO" id="GO:0003677">
    <property type="term" value="F:DNA binding"/>
    <property type="evidence" value="ECO:0007669"/>
    <property type="project" value="UniProtKB-KW"/>
</dbReference>
<evidence type="ECO:0000256" key="5">
    <source>
        <dbReference type="PROSITE-ProRule" id="PRU00169"/>
    </source>
</evidence>
<keyword evidence="3" id="KW-0238">DNA-binding</keyword>
<dbReference type="PANTHER" id="PTHR43214">
    <property type="entry name" value="TWO-COMPONENT RESPONSE REGULATOR"/>
    <property type="match status" value="1"/>
</dbReference>
<keyword evidence="2" id="KW-0805">Transcription regulation</keyword>
<evidence type="ECO:0000256" key="3">
    <source>
        <dbReference type="ARBA" id="ARBA00023125"/>
    </source>
</evidence>
<comment type="caution">
    <text evidence="8">The sequence shown here is derived from an EMBL/GenBank/DDBJ whole genome shotgun (WGS) entry which is preliminary data.</text>
</comment>
<dbReference type="SMART" id="SM00448">
    <property type="entry name" value="REC"/>
    <property type="match status" value="1"/>
</dbReference>
<keyword evidence="9" id="KW-1185">Reference proteome</keyword>
<dbReference type="CDD" id="cd17535">
    <property type="entry name" value="REC_NarL-like"/>
    <property type="match status" value="1"/>
</dbReference>
<keyword evidence="4" id="KW-0804">Transcription</keyword>